<sequence>MAAVAGTVDRFPTHKASVIVVVVFKCKTVVLDEEQRMLMAEILLKSGLCSFPTPGHGEIHWKKNLLLATRSRHMRLERKRVAVAASRSAATAIQAPFLRAVKALKYLHLSLLLLVTLHFCENGEKDDSPWFRRIGQQDWCWRCDIRRHHFVEPTSHLHYPTRPRFPSTGNCSTPSPTCATTG</sequence>
<feature type="region of interest" description="Disordered" evidence="1">
    <location>
        <begin position="163"/>
        <end position="182"/>
    </location>
</feature>
<feature type="compositionally biased region" description="Polar residues" evidence="1">
    <location>
        <begin position="167"/>
        <end position="182"/>
    </location>
</feature>
<organism evidence="2 3">
    <name type="scientific">Hibiscus sabdariffa</name>
    <name type="common">roselle</name>
    <dbReference type="NCBI Taxonomy" id="183260"/>
    <lineage>
        <taxon>Eukaryota</taxon>
        <taxon>Viridiplantae</taxon>
        <taxon>Streptophyta</taxon>
        <taxon>Embryophyta</taxon>
        <taxon>Tracheophyta</taxon>
        <taxon>Spermatophyta</taxon>
        <taxon>Magnoliopsida</taxon>
        <taxon>eudicotyledons</taxon>
        <taxon>Gunneridae</taxon>
        <taxon>Pentapetalae</taxon>
        <taxon>rosids</taxon>
        <taxon>malvids</taxon>
        <taxon>Malvales</taxon>
        <taxon>Malvaceae</taxon>
        <taxon>Malvoideae</taxon>
        <taxon>Hibiscus</taxon>
    </lineage>
</organism>
<keyword evidence="3" id="KW-1185">Reference proteome</keyword>
<evidence type="ECO:0000313" key="2">
    <source>
        <dbReference type="EMBL" id="KAK8978587.1"/>
    </source>
</evidence>
<evidence type="ECO:0000313" key="3">
    <source>
        <dbReference type="Proteomes" id="UP001396334"/>
    </source>
</evidence>
<protein>
    <submittedName>
        <fullName evidence="2">Uncharacterized protein</fullName>
    </submittedName>
</protein>
<comment type="caution">
    <text evidence="2">The sequence shown here is derived from an EMBL/GenBank/DDBJ whole genome shotgun (WGS) entry which is preliminary data.</text>
</comment>
<evidence type="ECO:0000256" key="1">
    <source>
        <dbReference type="SAM" id="MobiDB-lite"/>
    </source>
</evidence>
<dbReference type="EMBL" id="JBBPBN010000111">
    <property type="protein sequence ID" value="KAK8978587.1"/>
    <property type="molecule type" value="Genomic_DNA"/>
</dbReference>
<gene>
    <name evidence="2" type="ORF">V6N11_055574</name>
</gene>
<proteinExistence type="predicted"/>
<accession>A0ABR2NRH0</accession>
<name>A0ABR2NRH0_9ROSI</name>
<dbReference type="Proteomes" id="UP001396334">
    <property type="component" value="Unassembled WGS sequence"/>
</dbReference>
<reference evidence="2 3" key="1">
    <citation type="journal article" date="2024" name="G3 (Bethesda)">
        <title>Genome assembly of Hibiscus sabdariffa L. provides insights into metabolisms of medicinal natural products.</title>
        <authorList>
            <person name="Kim T."/>
        </authorList>
    </citation>
    <scope>NUCLEOTIDE SEQUENCE [LARGE SCALE GENOMIC DNA]</scope>
    <source>
        <strain evidence="2">TK-2024</strain>
        <tissue evidence="2">Old leaves</tissue>
    </source>
</reference>